<organism evidence="2 3">
    <name type="scientific">Aythya fuligula</name>
    <name type="common">Tufted duck</name>
    <name type="synonym">Anas fuligula</name>
    <dbReference type="NCBI Taxonomy" id="219594"/>
    <lineage>
        <taxon>Eukaryota</taxon>
        <taxon>Metazoa</taxon>
        <taxon>Chordata</taxon>
        <taxon>Craniata</taxon>
        <taxon>Vertebrata</taxon>
        <taxon>Euteleostomi</taxon>
        <taxon>Archelosauria</taxon>
        <taxon>Archosauria</taxon>
        <taxon>Dinosauria</taxon>
        <taxon>Saurischia</taxon>
        <taxon>Theropoda</taxon>
        <taxon>Coelurosauria</taxon>
        <taxon>Aves</taxon>
        <taxon>Neognathae</taxon>
        <taxon>Galloanserae</taxon>
        <taxon>Anseriformes</taxon>
        <taxon>Anatidae</taxon>
        <taxon>Aythyinae</taxon>
        <taxon>Aythya</taxon>
    </lineage>
</organism>
<sequence length="109" mass="11485">MVRTGRPAPCPTAARRPPAVKAGGMRVSKKQENGLVKKNTKPPGKDKTSAVVSISKIQKMSVVLAEALDKTEASCRMEGRECDSLQEEGKAAGRAAQCSALVLGQVSSY</sequence>
<dbReference type="AlphaFoldDB" id="A0A6J3D556"/>
<feature type="compositionally biased region" description="Low complexity" evidence="1">
    <location>
        <begin position="1"/>
        <end position="19"/>
    </location>
</feature>
<accession>A0A6J3D556</accession>
<proteinExistence type="predicted"/>
<dbReference type="InterPro" id="IPR024130">
    <property type="entry name" value="DAP1/DAPL1"/>
</dbReference>
<keyword evidence="2" id="KW-1185">Reference proteome</keyword>
<dbReference type="CTD" id="92196"/>
<protein>
    <submittedName>
        <fullName evidence="3">Death-associated protein-like 1 isoform X2</fullName>
    </submittedName>
</protein>
<dbReference type="GeneID" id="116490450"/>
<reference evidence="3" key="1">
    <citation type="submission" date="2025-08" db="UniProtKB">
        <authorList>
            <consortium name="RefSeq"/>
        </authorList>
    </citation>
    <scope>IDENTIFICATION</scope>
    <source>
        <tissue evidence="3">Lung</tissue>
    </source>
</reference>
<evidence type="ECO:0000313" key="2">
    <source>
        <dbReference type="Proteomes" id="UP000504639"/>
    </source>
</evidence>
<evidence type="ECO:0000313" key="3">
    <source>
        <dbReference type="RefSeq" id="XP_032045465.1"/>
    </source>
</evidence>
<dbReference type="RefSeq" id="XP_032045465.1">
    <property type="nucleotide sequence ID" value="XM_032189574.1"/>
</dbReference>
<name>A0A6J3D556_AYTFU</name>
<dbReference type="Proteomes" id="UP000504639">
    <property type="component" value="Chromosome 6"/>
</dbReference>
<gene>
    <name evidence="3" type="primary">DAPL1</name>
</gene>
<feature type="region of interest" description="Disordered" evidence="1">
    <location>
        <begin position="1"/>
        <end position="52"/>
    </location>
</feature>
<evidence type="ECO:0000256" key="1">
    <source>
        <dbReference type="SAM" id="MobiDB-lite"/>
    </source>
</evidence>
<dbReference type="Pfam" id="PF15228">
    <property type="entry name" value="DAP"/>
    <property type="match status" value="1"/>
</dbReference>